<evidence type="ECO:0000313" key="2">
    <source>
        <dbReference type="EMBL" id="URI11647.1"/>
    </source>
</evidence>
<dbReference type="RefSeq" id="WP_250199839.1">
    <property type="nucleotide sequence ID" value="NZ_CP097636.1"/>
</dbReference>
<dbReference type="Gene3D" id="1.25.40.10">
    <property type="entry name" value="Tetratricopeptide repeat domain"/>
    <property type="match status" value="1"/>
</dbReference>
<accession>A0ABY4SE95</accession>
<gene>
    <name evidence="2" type="ORF">MW290_22215</name>
</gene>
<feature type="compositionally biased region" description="Basic and acidic residues" evidence="1">
    <location>
        <begin position="262"/>
        <end position="287"/>
    </location>
</feature>
<sequence>MRPRLISSAHVKAIAAAVIASTGLLCLPGTASAGIREARVLIDNGDLDGAYAEALKGQKAGDVEAAGLVAAFNFNRATDPRKSTDEAWADLTRLAESGSAEAAYWQGDFYQRRGDYQTAFRLYTQAVLKKHGWATYARASMYEQGQVDVASEFDRKINAYTDYRSAAELGLGMAWMKLGILGAKGMITNGRPTYVHALAYLTVALEKLTPAEERTTRSDLVAYRNQVAGLLSPLQVRIANEGAAAGRKEGPSALSDKVSTLLEKERDQRLAGNRDNRASQGRDESARKPLCLPDTNPAVDCEGPRVR</sequence>
<feature type="region of interest" description="Disordered" evidence="1">
    <location>
        <begin position="243"/>
        <end position="307"/>
    </location>
</feature>
<keyword evidence="3" id="KW-1185">Reference proteome</keyword>
<organism evidence="2 3">
    <name type="scientific">Aquincola tertiaricarbonis</name>
    <dbReference type="NCBI Taxonomy" id="391953"/>
    <lineage>
        <taxon>Bacteria</taxon>
        <taxon>Pseudomonadati</taxon>
        <taxon>Pseudomonadota</taxon>
        <taxon>Betaproteobacteria</taxon>
        <taxon>Burkholderiales</taxon>
        <taxon>Sphaerotilaceae</taxon>
        <taxon>Aquincola</taxon>
    </lineage>
</organism>
<dbReference type="Proteomes" id="UP001056201">
    <property type="component" value="Chromosome 2"/>
</dbReference>
<name>A0ABY4SE95_AQUTE</name>
<evidence type="ECO:0008006" key="4">
    <source>
        <dbReference type="Google" id="ProtNLM"/>
    </source>
</evidence>
<dbReference type="SUPFAM" id="SSF81901">
    <property type="entry name" value="HCP-like"/>
    <property type="match status" value="1"/>
</dbReference>
<reference evidence="2" key="1">
    <citation type="submission" date="2022-05" db="EMBL/GenBank/DDBJ databases">
        <title>An RpoN-dependent PEP-CTERM gene is involved in floc formation of an Aquincola tertiaricarbonis strain.</title>
        <authorList>
            <person name="Qiu D."/>
            <person name="Xia M."/>
        </authorList>
    </citation>
    <scope>NUCLEOTIDE SEQUENCE</scope>
    <source>
        <strain evidence="2">RN12</strain>
    </source>
</reference>
<evidence type="ECO:0000313" key="3">
    <source>
        <dbReference type="Proteomes" id="UP001056201"/>
    </source>
</evidence>
<proteinExistence type="predicted"/>
<dbReference type="InterPro" id="IPR011990">
    <property type="entry name" value="TPR-like_helical_dom_sf"/>
</dbReference>
<protein>
    <recommendedName>
        <fullName evidence="4">Sel1 repeat family protein</fullName>
    </recommendedName>
</protein>
<dbReference type="EMBL" id="CP097636">
    <property type="protein sequence ID" value="URI11647.1"/>
    <property type="molecule type" value="Genomic_DNA"/>
</dbReference>
<evidence type="ECO:0000256" key="1">
    <source>
        <dbReference type="SAM" id="MobiDB-lite"/>
    </source>
</evidence>